<keyword evidence="1" id="KW-0812">Transmembrane</keyword>
<organism evidence="2 3">
    <name type="scientific">Ranatra chinensis</name>
    <dbReference type="NCBI Taxonomy" id="642074"/>
    <lineage>
        <taxon>Eukaryota</taxon>
        <taxon>Metazoa</taxon>
        <taxon>Ecdysozoa</taxon>
        <taxon>Arthropoda</taxon>
        <taxon>Hexapoda</taxon>
        <taxon>Insecta</taxon>
        <taxon>Pterygota</taxon>
        <taxon>Neoptera</taxon>
        <taxon>Paraneoptera</taxon>
        <taxon>Hemiptera</taxon>
        <taxon>Heteroptera</taxon>
        <taxon>Panheteroptera</taxon>
        <taxon>Nepomorpha</taxon>
        <taxon>Nepidae</taxon>
        <taxon>Ranatrinae</taxon>
        <taxon>Ranatra</taxon>
    </lineage>
</organism>
<name>A0ABD0XZ67_9HEMI</name>
<protein>
    <submittedName>
        <fullName evidence="2">Uncharacterized protein</fullName>
    </submittedName>
</protein>
<evidence type="ECO:0000313" key="3">
    <source>
        <dbReference type="Proteomes" id="UP001558652"/>
    </source>
</evidence>
<feature type="transmembrane region" description="Helical" evidence="1">
    <location>
        <begin position="69"/>
        <end position="85"/>
    </location>
</feature>
<dbReference type="EMBL" id="JBFDAA010000019">
    <property type="protein sequence ID" value="KAL1115645.1"/>
    <property type="molecule type" value="Genomic_DNA"/>
</dbReference>
<reference evidence="2 3" key="1">
    <citation type="submission" date="2024-07" db="EMBL/GenBank/DDBJ databases">
        <title>Chromosome-level genome assembly of the water stick insect Ranatra chinensis (Heteroptera: Nepidae).</title>
        <authorList>
            <person name="Liu X."/>
        </authorList>
    </citation>
    <scope>NUCLEOTIDE SEQUENCE [LARGE SCALE GENOMIC DNA]</scope>
    <source>
        <strain evidence="2">Cailab_2021Rc</strain>
        <tissue evidence="2">Muscle</tissue>
    </source>
</reference>
<keyword evidence="1" id="KW-1133">Transmembrane helix</keyword>
<evidence type="ECO:0000256" key="1">
    <source>
        <dbReference type="SAM" id="Phobius"/>
    </source>
</evidence>
<evidence type="ECO:0000313" key="2">
    <source>
        <dbReference type="EMBL" id="KAL1115645.1"/>
    </source>
</evidence>
<dbReference type="AlphaFoldDB" id="A0ABD0XZ67"/>
<comment type="caution">
    <text evidence="2">The sequence shown here is derived from an EMBL/GenBank/DDBJ whole genome shotgun (WGS) entry which is preliminary data.</text>
</comment>
<accession>A0ABD0XZ67</accession>
<keyword evidence="3" id="KW-1185">Reference proteome</keyword>
<gene>
    <name evidence="2" type="ORF">AAG570_005935</name>
</gene>
<keyword evidence="1" id="KW-0472">Membrane</keyword>
<sequence length="186" mass="20972">MESKRRNMFYENEKQETTEIATLFAKVADTVSERDWNTSDGWAQSVLECDVEVQINPYSVGRKMSANKVLIAVLVTLMMVVALTLQEEICEECIPIAANVRHSLSLQEFANKLYTKSQKDGKLHVPISVVSCFMFYQNKKPETTEIVLQHILPLLQRPIVRKCILPVPIVAIVMQPPAQGPGIKSL</sequence>
<proteinExistence type="predicted"/>
<dbReference type="Proteomes" id="UP001558652">
    <property type="component" value="Unassembled WGS sequence"/>
</dbReference>